<dbReference type="Gene3D" id="1.10.3210.10">
    <property type="entry name" value="Hypothetical protein af1432"/>
    <property type="match status" value="1"/>
</dbReference>
<dbReference type="EMBL" id="AP022871">
    <property type="protein sequence ID" value="BCB90658.1"/>
    <property type="molecule type" value="Genomic_DNA"/>
</dbReference>
<reference evidence="1 2" key="2">
    <citation type="submission" date="2020-03" db="EMBL/GenBank/DDBJ databases">
        <authorList>
            <person name="Ichikawa N."/>
            <person name="Kimura A."/>
            <person name="Kitahashi Y."/>
            <person name="Uohara A."/>
        </authorList>
    </citation>
    <scope>NUCLEOTIDE SEQUENCE [LARGE SCALE GENOMIC DNA]</scope>
    <source>
        <strain evidence="1 2">NBRC 105367</strain>
    </source>
</reference>
<sequence length="190" mass="20299">MTVLTPPRSPLVDEALELARRWCAGHTIDGAPALRHAVEVATTLGRYVPDAPADIIAAALLHDAPEFAIDVDLDQVLTNRFGPATTRVVRALEREHAALGQTPAPPFEAGDTVALTASAADKIVSLDSVLRRASFAADRAAYWRTRRPFLALVPYFRAFHTAARTALPAEMAATLGRLVTDAEQVAAGRG</sequence>
<protein>
    <recommendedName>
        <fullName evidence="3">HD domain-containing protein</fullName>
    </recommendedName>
</protein>
<dbReference type="KEGG" id="psuu:Psuf_079710"/>
<dbReference type="Pfam" id="PF13328">
    <property type="entry name" value="HD_4"/>
    <property type="match status" value="1"/>
</dbReference>
<organism evidence="1 2">
    <name type="scientific">Phytohabitans suffuscus</name>
    <dbReference type="NCBI Taxonomy" id="624315"/>
    <lineage>
        <taxon>Bacteria</taxon>
        <taxon>Bacillati</taxon>
        <taxon>Actinomycetota</taxon>
        <taxon>Actinomycetes</taxon>
        <taxon>Micromonosporales</taxon>
        <taxon>Micromonosporaceae</taxon>
    </lineage>
</organism>
<gene>
    <name evidence="1" type="ORF">Psuf_079710</name>
</gene>
<dbReference type="Proteomes" id="UP000503011">
    <property type="component" value="Chromosome"/>
</dbReference>
<keyword evidence="2" id="KW-1185">Reference proteome</keyword>
<dbReference type="SUPFAM" id="SSF109604">
    <property type="entry name" value="HD-domain/PDEase-like"/>
    <property type="match status" value="1"/>
</dbReference>
<evidence type="ECO:0000313" key="1">
    <source>
        <dbReference type="EMBL" id="BCB90658.1"/>
    </source>
</evidence>
<reference evidence="1 2" key="1">
    <citation type="submission" date="2020-03" db="EMBL/GenBank/DDBJ databases">
        <title>Whole genome shotgun sequence of Phytohabitans suffuscus NBRC 105367.</title>
        <authorList>
            <person name="Komaki H."/>
            <person name="Tamura T."/>
        </authorList>
    </citation>
    <scope>NUCLEOTIDE SEQUENCE [LARGE SCALE GENOMIC DNA]</scope>
    <source>
        <strain evidence="1 2">NBRC 105367</strain>
    </source>
</reference>
<dbReference type="RefSeq" id="WP_173163043.1">
    <property type="nucleotide sequence ID" value="NZ_AP022871.1"/>
</dbReference>
<proteinExistence type="predicted"/>
<evidence type="ECO:0008006" key="3">
    <source>
        <dbReference type="Google" id="ProtNLM"/>
    </source>
</evidence>
<name>A0A6F8YXI7_9ACTN</name>
<dbReference type="AlphaFoldDB" id="A0A6F8YXI7"/>
<accession>A0A6F8YXI7</accession>
<evidence type="ECO:0000313" key="2">
    <source>
        <dbReference type="Proteomes" id="UP000503011"/>
    </source>
</evidence>